<evidence type="ECO:0000256" key="6">
    <source>
        <dbReference type="ARBA" id="ARBA00022695"/>
    </source>
</evidence>
<evidence type="ECO:0000256" key="18">
    <source>
        <dbReference type="ARBA" id="ARBA00049244"/>
    </source>
</evidence>
<evidence type="ECO:0000256" key="15">
    <source>
        <dbReference type="ARBA" id="ARBA00023014"/>
    </source>
</evidence>
<dbReference type="InterPro" id="IPR006133">
    <property type="entry name" value="DNA-dir_DNA_pol_B_exonuc"/>
</dbReference>
<evidence type="ECO:0000313" key="24">
    <source>
        <dbReference type="EMBL" id="KAK8884475.1"/>
    </source>
</evidence>
<dbReference type="Pfam" id="PF24055">
    <property type="entry name" value="POL3_N"/>
    <property type="match status" value="1"/>
</dbReference>
<dbReference type="InterPro" id="IPR043502">
    <property type="entry name" value="DNA/RNA_pol_sf"/>
</dbReference>
<comment type="catalytic activity">
    <reaction evidence="18 19">
        <text>DNA(n) + a 2'-deoxyribonucleoside 5'-triphosphate = DNA(n+1) + diphosphate</text>
        <dbReference type="Rhea" id="RHEA:22508"/>
        <dbReference type="Rhea" id="RHEA-COMP:17339"/>
        <dbReference type="Rhea" id="RHEA-COMP:17340"/>
        <dbReference type="ChEBI" id="CHEBI:33019"/>
        <dbReference type="ChEBI" id="CHEBI:61560"/>
        <dbReference type="ChEBI" id="CHEBI:173112"/>
        <dbReference type="EC" id="2.7.7.7"/>
    </reaction>
</comment>
<keyword evidence="15 19" id="KW-0411">Iron-sulfur</keyword>
<dbReference type="InterPro" id="IPR050240">
    <property type="entry name" value="DNA_pol_type-B"/>
</dbReference>
<dbReference type="Gene3D" id="3.90.1600.10">
    <property type="entry name" value="Palm domain of DNA polymerase"/>
    <property type="match status" value="1"/>
</dbReference>
<comment type="subcellular location">
    <subcellularLocation>
        <location evidence="2 19">Nucleus</location>
    </subcellularLocation>
</comment>
<comment type="cofactor">
    <cofactor evidence="1 19">
        <name>[4Fe-4S] cluster</name>
        <dbReference type="ChEBI" id="CHEBI:49883"/>
    </cofactor>
</comment>
<evidence type="ECO:0000259" key="22">
    <source>
        <dbReference type="Pfam" id="PF14260"/>
    </source>
</evidence>
<dbReference type="Proteomes" id="UP001470230">
    <property type="component" value="Unassembled WGS sequence"/>
</dbReference>
<evidence type="ECO:0000256" key="12">
    <source>
        <dbReference type="ARBA" id="ARBA00022839"/>
    </source>
</evidence>
<proteinExistence type="inferred from homology"/>
<dbReference type="Gene3D" id="3.30.342.10">
    <property type="entry name" value="DNA Polymerase, chain B, domain 1"/>
    <property type="match status" value="1"/>
</dbReference>
<dbReference type="PANTHER" id="PTHR10322">
    <property type="entry name" value="DNA POLYMERASE CATALYTIC SUBUNIT"/>
    <property type="match status" value="1"/>
</dbReference>
<dbReference type="InterPro" id="IPR056435">
    <property type="entry name" value="DPOD/Z_N"/>
</dbReference>
<feature type="domain" description="DNA-directed DNA polymerase family B multifunctional" evidence="20">
    <location>
        <begin position="480"/>
        <end position="905"/>
    </location>
</feature>
<evidence type="ECO:0000256" key="17">
    <source>
        <dbReference type="ARBA" id="ARBA00023242"/>
    </source>
</evidence>
<keyword evidence="16 19" id="KW-0238">DNA-binding</keyword>
<evidence type="ECO:0000256" key="4">
    <source>
        <dbReference type="ARBA" id="ARBA00022485"/>
    </source>
</evidence>
<dbReference type="Pfam" id="PF00136">
    <property type="entry name" value="DNA_pol_B"/>
    <property type="match status" value="1"/>
</dbReference>
<dbReference type="PROSITE" id="PS00116">
    <property type="entry name" value="DNA_POLYMERASE_B"/>
    <property type="match status" value="1"/>
</dbReference>
<dbReference type="Gene3D" id="1.10.287.690">
    <property type="entry name" value="Helix hairpin bin"/>
    <property type="match status" value="1"/>
</dbReference>
<evidence type="ECO:0000256" key="1">
    <source>
        <dbReference type="ARBA" id="ARBA00001966"/>
    </source>
</evidence>
<keyword evidence="14 19" id="KW-0408">Iron</keyword>
<keyword evidence="17 19" id="KW-0539">Nucleus</keyword>
<dbReference type="NCBIfam" id="TIGR00592">
    <property type="entry name" value="pol2"/>
    <property type="match status" value="1"/>
</dbReference>
<evidence type="ECO:0000259" key="20">
    <source>
        <dbReference type="Pfam" id="PF00136"/>
    </source>
</evidence>
<dbReference type="InterPro" id="IPR025687">
    <property type="entry name" value="Znf-C4pol"/>
</dbReference>
<evidence type="ECO:0000256" key="13">
    <source>
        <dbReference type="ARBA" id="ARBA00022932"/>
    </source>
</evidence>
<dbReference type="SUPFAM" id="SSF53098">
    <property type="entry name" value="Ribonuclease H-like"/>
    <property type="match status" value="1"/>
</dbReference>
<sequence>MQKEINPNVFTSKTDELPTFPESWARPPVGELEDLKFCVIDITYRQRNAPNETYDSRDFGDVAVVDLHGVDQEGRSVSVHAHDFQPYFYCSIPSDFQASNVNLFKKNLENALSSTSKNADVSIIKKVEIVNKRNIMYYQPDGEQRFLKITTQLPKQVATCRTAIEEGKVEMPNARQYRCQTFESNVDFVLRFMNDRQITGCSWVTIPKGKYTLLSPKDKRTFSQIELDTNFESIEGHPCEGDWMEIPRLRIISFDIEVGGEPDHFPTPDKDPVIQICAYVQVQGDPEPLLSVAFVLDKCTKLVGTALYQFEEEKSLLLAWRKFVRFIDPDVITGYNINSFDWPYLTDRATHLKCKEFCELGRYKGEYSEAKEVTKNIKVLGTREGREVEIPGVLNYDMLISIQTDYKLRSYTLNAVSAKFLGDQKEDVHYSMISTLQKGTPQDRHRLAIYCVKDAYLPLQLMNKLLSIFTSIELSRVCHVPLNYLLNRGQQIRVFSQLMNKANQRGMIIPAVRSSKADEQYKGATVIEPKMGYYTTPIPTLDFASLYPSIMIAHNICYSTLIKTKIPNGIQFDTSPNDNRFVKSEHFQGVLPQILKELLDARKRTRKMLAEETDPLRKNVLNCRQLALKVSANSVYGFTGATVGKLPCLDISESVTAYGRFMIESTKNLVEKKYTKANGYSDDAVVIYGDTDSVMVNFGNISLSDAIERGKEAAEFVSQTFIQPIHLEFEKAYQPYLLIAKKHYAGYLHTSADGPGRIDAKGIETVRRDNCRLVQNVLQKALDLLLIKQDKDGAIQFVKSMIEDLLDDKIDLSFLVISKAYSKKEYKGKQPHAELAKRMKKRDPGSAPSLGDRIAYVITATDKSSKAYEKSEDPIYALEHGIQIDTKYYLENQLKNPLVRLFTPIMGESNVNKLLEGDHTRHVKLAKIRKTGKVAPGTLLGFVKVAETCICGKTPIKDGQKPICDKCKDKVIEVYENKLKEFKYIEEEHSKLWTQCQRCQKSLMNQNICTAFDCPIFYRRKKAQLDLEDTYKAIKKFDGLFK</sequence>
<dbReference type="PANTHER" id="PTHR10322:SF23">
    <property type="entry name" value="DNA POLYMERASE DELTA CATALYTIC SUBUNIT"/>
    <property type="match status" value="1"/>
</dbReference>
<dbReference type="InterPro" id="IPR042087">
    <property type="entry name" value="DNA_pol_B_thumb"/>
</dbReference>
<evidence type="ECO:0000259" key="23">
    <source>
        <dbReference type="Pfam" id="PF24055"/>
    </source>
</evidence>
<comment type="caution">
    <text evidence="24">The sequence shown here is derived from an EMBL/GenBank/DDBJ whole genome shotgun (WGS) entry which is preliminary data.</text>
</comment>
<dbReference type="InterPro" id="IPR006134">
    <property type="entry name" value="DNA-dir_DNA_pol_B_multi_dom"/>
</dbReference>
<keyword evidence="19" id="KW-0235">DNA replication</keyword>
<keyword evidence="25" id="KW-1185">Reference proteome</keyword>
<dbReference type="InterPro" id="IPR006172">
    <property type="entry name" value="DNA-dir_DNA_pol_B"/>
</dbReference>
<keyword evidence="7" id="KW-0540">Nuclease</keyword>
<gene>
    <name evidence="24" type="ORF">M9Y10_043586</name>
</gene>
<dbReference type="SMART" id="SM00486">
    <property type="entry name" value="POLBc"/>
    <property type="match status" value="1"/>
</dbReference>
<keyword evidence="12" id="KW-0269">Exonuclease</keyword>
<protein>
    <recommendedName>
        <fullName evidence="19">DNA polymerase</fullName>
        <ecNumber evidence="19">2.7.7.7</ecNumber>
    </recommendedName>
</protein>
<dbReference type="PRINTS" id="PR00106">
    <property type="entry name" value="DNAPOLB"/>
</dbReference>
<dbReference type="Gene3D" id="3.30.420.10">
    <property type="entry name" value="Ribonuclease H-like superfamily/Ribonuclease H"/>
    <property type="match status" value="1"/>
</dbReference>
<dbReference type="Pfam" id="PF03104">
    <property type="entry name" value="DNA_pol_B_exo1"/>
    <property type="match status" value="1"/>
</dbReference>
<dbReference type="InterPro" id="IPR012337">
    <property type="entry name" value="RNaseH-like_sf"/>
</dbReference>
<dbReference type="InterPro" id="IPR023211">
    <property type="entry name" value="DNA_pol_palm_dom_sf"/>
</dbReference>
<keyword evidence="9 19" id="KW-0863">Zinc-finger</keyword>
<feature type="domain" description="C4-type zinc-finger of DNA polymerase delta" evidence="22">
    <location>
        <begin position="950"/>
        <end position="1020"/>
    </location>
</feature>
<feature type="domain" description="DNA-directed DNA polymerase family B exonuclease" evidence="21">
    <location>
        <begin position="179"/>
        <end position="416"/>
    </location>
</feature>
<evidence type="ECO:0000256" key="2">
    <source>
        <dbReference type="ARBA" id="ARBA00004123"/>
    </source>
</evidence>
<dbReference type="EMBL" id="JAPFFF010000008">
    <property type="protein sequence ID" value="KAK8884475.1"/>
    <property type="molecule type" value="Genomic_DNA"/>
</dbReference>
<evidence type="ECO:0000256" key="19">
    <source>
        <dbReference type="RuleBase" id="RU000442"/>
    </source>
</evidence>
<dbReference type="InterPro" id="IPR017964">
    <property type="entry name" value="DNA-dir_DNA_pol_B_CS"/>
</dbReference>
<comment type="similarity">
    <text evidence="3 19">Belongs to the DNA polymerase type-B family.</text>
</comment>
<evidence type="ECO:0000256" key="11">
    <source>
        <dbReference type="ARBA" id="ARBA00022833"/>
    </source>
</evidence>
<evidence type="ECO:0000313" key="25">
    <source>
        <dbReference type="Proteomes" id="UP001470230"/>
    </source>
</evidence>
<dbReference type="SUPFAM" id="SSF56672">
    <property type="entry name" value="DNA/RNA polymerases"/>
    <property type="match status" value="1"/>
</dbReference>
<organism evidence="24 25">
    <name type="scientific">Tritrichomonas musculus</name>
    <dbReference type="NCBI Taxonomy" id="1915356"/>
    <lineage>
        <taxon>Eukaryota</taxon>
        <taxon>Metamonada</taxon>
        <taxon>Parabasalia</taxon>
        <taxon>Tritrichomonadida</taxon>
        <taxon>Tritrichomonadidae</taxon>
        <taxon>Tritrichomonas</taxon>
    </lineage>
</organism>
<dbReference type="Gene3D" id="1.10.132.60">
    <property type="entry name" value="DNA polymerase family B, C-terminal domain"/>
    <property type="match status" value="1"/>
</dbReference>
<dbReference type="Pfam" id="PF14260">
    <property type="entry name" value="zf-C4pol"/>
    <property type="match status" value="1"/>
</dbReference>
<keyword evidence="8 19" id="KW-0479">Metal-binding</keyword>
<feature type="domain" description="DNA polymerase delta/zeta catalytic subunit N-terminal" evidence="23">
    <location>
        <begin position="84"/>
        <end position="157"/>
    </location>
</feature>
<dbReference type="EC" id="2.7.7.7" evidence="19"/>
<keyword evidence="11 19" id="KW-0862">Zinc</keyword>
<dbReference type="InterPro" id="IPR036397">
    <property type="entry name" value="RNaseH_sf"/>
</dbReference>
<evidence type="ECO:0000256" key="5">
    <source>
        <dbReference type="ARBA" id="ARBA00022679"/>
    </source>
</evidence>
<dbReference type="CDD" id="cd05777">
    <property type="entry name" value="DNA_polB_delta_exo"/>
    <property type="match status" value="1"/>
</dbReference>
<reference evidence="24 25" key="1">
    <citation type="submission" date="2024-04" db="EMBL/GenBank/DDBJ databases">
        <title>Tritrichomonas musculus Genome.</title>
        <authorList>
            <person name="Alves-Ferreira E."/>
            <person name="Grigg M."/>
            <person name="Lorenzi H."/>
            <person name="Galac M."/>
        </authorList>
    </citation>
    <scope>NUCLEOTIDE SEQUENCE [LARGE SCALE GENOMIC DNA]</scope>
    <source>
        <strain evidence="24 25">EAF2021</strain>
    </source>
</reference>
<evidence type="ECO:0000256" key="7">
    <source>
        <dbReference type="ARBA" id="ARBA00022722"/>
    </source>
</evidence>
<keyword evidence="5 19" id="KW-0808">Transferase</keyword>
<evidence type="ECO:0000256" key="9">
    <source>
        <dbReference type="ARBA" id="ARBA00022771"/>
    </source>
</evidence>
<evidence type="ECO:0000256" key="10">
    <source>
        <dbReference type="ARBA" id="ARBA00022801"/>
    </source>
</evidence>
<evidence type="ECO:0000256" key="14">
    <source>
        <dbReference type="ARBA" id="ARBA00023004"/>
    </source>
</evidence>
<name>A0ABR2K031_9EUKA</name>
<accession>A0ABR2K031</accession>
<keyword evidence="10" id="KW-0378">Hydrolase</keyword>
<evidence type="ECO:0000259" key="21">
    <source>
        <dbReference type="Pfam" id="PF03104"/>
    </source>
</evidence>
<keyword evidence="4 19" id="KW-0004">4Fe-4S</keyword>
<keyword evidence="13 19" id="KW-0239">DNA-directed DNA polymerase</keyword>
<dbReference type="CDD" id="cd05533">
    <property type="entry name" value="POLBc_delta"/>
    <property type="match status" value="1"/>
</dbReference>
<evidence type="ECO:0000256" key="16">
    <source>
        <dbReference type="ARBA" id="ARBA00023125"/>
    </source>
</evidence>
<evidence type="ECO:0000256" key="3">
    <source>
        <dbReference type="ARBA" id="ARBA00005755"/>
    </source>
</evidence>
<evidence type="ECO:0000256" key="8">
    <source>
        <dbReference type="ARBA" id="ARBA00022723"/>
    </source>
</evidence>
<keyword evidence="6 19" id="KW-0548">Nucleotidyltransferase</keyword>